<dbReference type="AlphaFoldDB" id="A0A4U6CW77"/>
<dbReference type="OrthoDB" id="9782626at2"/>
<feature type="domain" description="Xylose isomerase-like TIM barrel" evidence="1">
    <location>
        <begin position="23"/>
        <end position="255"/>
    </location>
</feature>
<dbReference type="SUPFAM" id="SSF51658">
    <property type="entry name" value="Xylose isomerase-like"/>
    <property type="match status" value="1"/>
</dbReference>
<dbReference type="GO" id="GO:0016853">
    <property type="term" value="F:isomerase activity"/>
    <property type="evidence" value="ECO:0007669"/>
    <property type="project" value="UniProtKB-KW"/>
</dbReference>
<dbReference type="InterPro" id="IPR050312">
    <property type="entry name" value="IolE/XylAMocC-like"/>
</dbReference>
<gene>
    <name evidence="2" type="ORF">FDK13_30615</name>
</gene>
<dbReference type="Gene3D" id="3.20.20.150">
    <property type="entry name" value="Divalent-metal-dependent TIM barrel enzymes"/>
    <property type="match status" value="1"/>
</dbReference>
<keyword evidence="2" id="KW-0413">Isomerase</keyword>
<keyword evidence="3" id="KW-1185">Reference proteome</keyword>
<comment type="caution">
    <text evidence="2">The sequence shown here is derived from an EMBL/GenBank/DDBJ whole genome shotgun (WGS) entry which is preliminary data.</text>
</comment>
<dbReference type="InterPro" id="IPR013022">
    <property type="entry name" value="Xyl_isomerase-like_TIM-brl"/>
</dbReference>
<evidence type="ECO:0000259" key="1">
    <source>
        <dbReference type="Pfam" id="PF01261"/>
    </source>
</evidence>
<reference evidence="2 3" key="1">
    <citation type="submission" date="2019-05" db="EMBL/GenBank/DDBJ databases">
        <title>Dyadobacter AR-3-8 sp. nov., isolated from arctic soil.</title>
        <authorList>
            <person name="Chaudhary D.K."/>
        </authorList>
    </citation>
    <scope>NUCLEOTIDE SEQUENCE [LARGE SCALE GENOMIC DNA]</scope>
    <source>
        <strain evidence="2 3">AR-3-8</strain>
    </source>
</reference>
<organism evidence="2 3">
    <name type="scientific">Dyadobacter frigoris</name>
    <dbReference type="NCBI Taxonomy" id="2576211"/>
    <lineage>
        <taxon>Bacteria</taxon>
        <taxon>Pseudomonadati</taxon>
        <taxon>Bacteroidota</taxon>
        <taxon>Cytophagia</taxon>
        <taxon>Cytophagales</taxon>
        <taxon>Spirosomataceae</taxon>
        <taxon>Dyadobacter</taxon>
    </lineage>
</organism>
<dbReference type="EMBL" id="SZVO01000020">
    <property type="protein sequence ID" value="TKT87398.1"/>
    <property type="molecule type" value="Genomic_DNA"/>
</dbReference>
<dbReference type="Proteomes" id="UP000304900">
    <property type="component" value="Unassembled WGS sequence"/>
</dbReference>
<dbReference type="RefSeq" id="WP_137343826.1">
    <property type="nucleotide sequence ID" value="NZ_BSQH01000016.1"/>
</dbReference>
<accession>A0A4U6CW77</accession>
<dbReference type="PANTHER" id="PTHR12110:SF52">
    <property type="entry name" value="XYLOSE ISOMERASE"/>
    <property type="match status" value="1"/>
</dbReference>
<proteinExistence type="predicted"/>
<evidence type="ECO:0000313" key="3">
    <source>
        <dbReference type="Proteomes" id="UP000304900"/>
    </source>
</evidence>
<sequence length="271" mass="29903">MTLDRCCIHTITTKPWALPEAVEKYAAAGVKGISVWQNATEGIGPRRAGEIIRAAGLEIVSYVRGGFFPNTSSAGRAQAIDQNKKLLEEAAALAAPMIVLVCGASPDQSLDISRNQIREGIEAILPLAEKLNVKLAIEPLHPMYAADRSAINTLAQANDMAEFFKSDYVGVAVDVYHLWWDPQLEKEIARCGANGNLFAYHVCDWKVNTIDLLNDRGLMGEGCIDLKKIRSWVEATGFKGFCEVEIFSNIHWAKDQDIFLKEVTEAFILHV</sequence>
<name>A0A4U6CW77_9BACT</name>
<evidence type="ECO:0000313" key="2">
    <source>
        <dbReference type="EMBL" id="TKT87398.1"/>
    </source>
</evidence>
<protein>
    <submittedName>
        <fullName evidence="2">Sugar phosphate isomerase/epimerase</fullName>
    </submittedName>
</protein>
<dbReference type="InterPro" id="IPR036237">
    <property type="entry name" value="Xyl_isomerase-like_sf"/>
</dbReference>
<dbReference type="Pfam" id="PF01261">
    <property type="entry name" value="AP_endonuc_2"/>
    <property type="match status" value="1"/>
</dbReference>
<dbReference type="PANTHER" id="PTHR12110">
    <property type="entry name" value="HYDROXYPYRUVATE ISOMERASE"/>
    <property type="match status" value="1"/>
</dbReference>